<evidence type="ECO:0000259" key="1">
    <source>
        <dbReference type="PROSITE" id="PS51186"/>
    </source>
</evidence>
<accession>A0A2A4I3W2</accession>
<comment type="caution">
    <text evidence="2">The sequence shown here is derived from an EMBL/GenBank/DDBJ whole genome shotgun (WGS) entry which is preliminary data.</text>
</comment>
<dbReference type="Proteomes" id="UP000218323">
    <property type="component" value="Unassembled WGS sequence"/>
</dbReference>
<name>A0A2A4I3W2_9SPHN</name>
<dbReference type="Gene3D" id="3.40.630.30">
    <property type="match status" value="1"/>
</dbReference>
<sequence>MVQMVPITTVDATAVERLLDRAFGTDRHGRTAYRLRAGTDEIPDLSIAAIEGGQLIGSIQCWPVRFAGDDGRDVPLVLVGPVAVAPERQQGGIGRALVTASLAAADTRGDTLMLIGDPEYYGRFFGFSAEATAGWRLPGPVEAHRLLARGPGVPAGAGTIGPRVTVVA</sequence>
<gene>
    <name evidence="2" type="ORF">COA07_15315</name>
</gene>
<reference evidence="2 3" key="1">
    <citation type="submission" date="2017-09" db="EMBL/GenBank/DDBJ databases">
        <title>Sphingomonas adhaesiva DSM 7418, whole genome shotgun sequence.</title>
        <authorList>
            <person name="Feng G."/>
            <person name="Zhu H."/>
        </authorList>
    </citation>
    <scope>NUCLEOTIDE SEQUENCE [LARGE SCALE GENOMIC DNA]</scope>
    <source>
        <strain evidence="2 3">DSM 7418</strain>
    </source>
</reference>
<dbReference type="CDD" id="cd04301">
    <property type="entry name" value="NAT_SF"/>
    <property type="match status" value="1"/>
</dbReference>
<dbReference type="InterPro" id="IPR000182">
    <property type="entry name" value="GNAT_dom"/>
</dbReference>
<dbReference type="InterPro" id="IPR016181">
    <property type="entry name" value="Acyl_CoA_acyltransferase"/>
</dbReference>
<keyword evidence="2" id="KW-0808">Transferase</keyword>
<dbReference type="GO" id="GO:0016747">
    <property type="term" value="F:acyltransferase activity, transferring groups other than amino-acyl groups"/>
    <property type="evidence" value="ECO:0007669"/>
    <property type="project" value="InterPro"/>
</dbReference>
<protein>
    <submittedName>
        <fullName evidence="2">N-acetyltransferase</fullName>
    </submittedName>
</protein>
<dbReference type="Pfam" id="PF13527">
    <property type="entry name" value="Acetyltransf_9"/>
    <property type="match status" value="1"/>
</dbReference>
<keyword evidence="3" id="KW-1185">Reference proteome</keyword>
<proteinExistence type="predicted"/>
<dbReference type="EMBL" id="NWVC01000009">
    <property type="protein sequence ID" value="PCG13321.1"/>
    <property type="molecule type" value="Genomic_DNA"/>
</dbReference>
<dbReference type="RefSeq" id="WP_066708716.1">
    <property type="nucleotide sequence ID" value="NZ_JBHIWA010000010.1"/>
</dbReference>
<organism evidence="2 3">
    <name type="scientific">Sphingomonas adhaesiva</name>
    <dbReference type="NCBI Taxonomy" id="28212"/>
    <lineage>
        <taxon>Bacteria</taxon>
        <taxon>Pseudomonadati</taxon>
        <taxon>Pseudomonadota</taxon>
        <taxon>Alphaproteobacteria</taxon>
        <taxon>Sphingomonadales</taxon>
        <taxon>Sphingomonadaceae</taxon>
        <taxon>Sphingomonas</taxon>
    </lineage>
</organism>
<dbReference type="PROSITE" id="PS51186">
    <property type="entry name" value="GNAT"/>
    <property type="match status" value="1"/>
</dbReference>
<dbReference type="AlphaFoldDB" id="A0A2A4I3W2"/>
<dbReference type="SUPFAM" id="SSF55729">
    <property type="entry name" value="Acyl-CoA N-acyltransferases (Nat)"/>
    <property type="match status" value="1"/>
</dbReference>
<evidence type="ECO:0000313" key="3">
    <source>
        <dbReference type="Proteomes" id="UP000218323"/>
    </source>
</evidence>
<feature type="domain" description="N-acetyltransferase" evidence="1">
    <location>
        <begin position="2"/>
        <end position="148"/>
    </location>
</feature>
<evidence type="ECO:0000313" key="2">
    <source>
        <dbReference type="EMBL" id="PCG13321.1"/>
    </source>
</evidence>